<evidence type="ECO:0000313" key="3">
    <source>
        <dbReference type="Proteomes" id="UP000027661"/>
    </source>
</evidence>
<evidence type="ECO:0000313" key="2">
    <source>
        <dbReference type="EMBL" id="KDS45802.1"/>
    </source>
</evidence>
<reference evidence="2 3" key="1">
    <citation type="submission" date="2014-04" db="EMBL/GenBank/DDBJ databases">
        <authorList>
            <person name="Sears C."/>
            <person name="Carroll K."/>
            <person name="Sack B.R."/>
            <person name="Qadri F."/>
            <person name="Myers L.L."/>
            <person name="Chung G.-T."/>
            <person name="Escheverria P."/>
            <person name="Fraser C.M."/>
            <person name="Sadzewicz L."/>
            <person name="Shefchek K.A."/>
            <person name="Tallon L."/>
            <person name="Das S.P."/>
            <person name="Daugherty S."/>
            <person name="Mongodin E.F."/>
        </authorList>
    </citation>
    <scope>NUCLEOTIDE SEQUENCE [LARGE SCALE GENOMIC DNA]</scope>
    <source>
        <strain evidence="2 3">3975 RP4</strain>
    </source>
</reference>
<dbReference type="AlphaFoldDB" id="A0A069S5D2"/>
<name>A0A069S5D2_PHOVU</name>
<accession>A0A069S5D2</accession>
<organism evidence="2 3">
    <name type="scientific">Phocaeicola vulgatus str. 3975 RP4</name>
    <dbReference type="NCBI Taxonomy" id="1339352"/>
    <lineage>
        <taxon>Bacteria</taxon>
        <taxon>Pseudomonadati</taxon>
        <taxon>Bacteroidota</taxon>
        <taxon>Bacteroidia</taxon>
        <taxon>Bacteroidales</taxon>
        <taxon>Bacteroidaceae</taxon>
        <taxon>Phocaeicola</taxon>
    </lineage>
</organism>
<dbReference type="EMBL" id="JNHM01000135">
    <property type="protein sequence ID" value="KDS45802.1"/>
    <property type="molecule type" value="Genomic_DNA"/>
</dbReference>
<comment type="caution">
    <text evidence="2">The sequence shown here is derived from an EMBL/GenBank/DDBJ whole genome shotgun (WGS) entry which is preliminary data.</text>
</comment>
<gene>
    <name evidence="2" type="ORF">M099_3778</name>
</gene>
<sequence>MQNMLSVVSESRKKKRVRKTDDTKIKEFDDMESLTSFLATI</sequence>
<protein>
    <submittedName>
        <fullName evidence="2">Uncharacterized protein</fullName>
    </submittedName>
</protein>
<dbReference type="PATRIC" id="fig|1339352.3.peg.3548"/>
<dbReference type="Proteomes" id="UP000027661">
    <property type="component" value="Unassembled WGS sequence"/>
</dbReference>
<feature type="region of interest" description="Disordered" evidence="1">
    <location>
        <begin position="1"/>
        <end position="21"/>
    </location>
</feature>
<evidence type="ECO:0000256" key="1">
    <source>
        <dbReference type="SAM" id="MobiDB-lite"/>
    </source>
</evidence>
<proteinExistence type="predicted"/>